<dbReference type="EC" id="3.1.3.86" evidence="7"/>
<dbReference type="Gene3D" id="1.10.150.50">
    <property type="entry name" value="Transcription Factor, Ets-1"/>
    <property type="match status" value="1"/>
</dbReference>
<keyword evidence="13" id="KW-0472">Membrane</keyword>
<dbReference type="InterPro" id="IPR036691">
    <property type="entry name" value="Endo/exonu/phosph_ase_sf"/>
</dbReference>
<dbReference type="SUPFAM" id="SSF56219">
    <property type="entry name" value="DNase I-like"/>
    <property type="match status" value="1"/>
</dbReference>
<feature type="compositionally biased region" description="Basic and acidic residues" evidence="17">
    <location>
        <begin position="1006"/>
        <end position="1029"/>
    </location>
</feature>
<dbReference type="GO" id="GO:0005856">
    <property type="term" value="C:cytoskeleton"/>
    <property type="evidence" value="ECO:0007669"/>
    <property type="project" value="UniProtKB-SubCell"/>
</dbReference>
<dbReference type="GO" id="GO:0004445">
    <property type="term" value="F:inositol-polyphosphate 5-phosphatase activity"/>
    <property type="evidence" value="ECO:0007669"/>
    <property type="project" value="TreeGrafter"/>
</dbReference>
<dbReference type="GO" id="GO:0005829">
    <property type="term" value="C:cytosol"/>
    <property type="evidence" value="ECO:0007669"/>
    <property type="project" value="TreeGrafter"/>
</dbReference>
<dbReference type="GeneTree" id="ENSGT00940000166245"/>
<dbReference type="GO" id="GO:0016607">
    <property type="term" value="C:nuclear speck"/>
    <property type="evidence" value="ECO:0007669"/>
    <property type="project" value="UniProtKB-SubCell"/>
</dbReference>
<feature type="domain" description="SH2" evidence="18">
    <location>
        <begin position="6"/>
        <end position="102"/>
    </location>
</feature>
<dbReference type="Ensembl" id="ENSOKIT00005044058.1">
    <property type="protein sequence ID" value="ENSOKIP00005041792.1"/>
    <property type="gene ID" value="ENSOKIG00005017632.1"/>
</dbReference>
<dbReference type="InterPro" id="IPR001660">
    <property type="entry name" value="SAM"/>
</dbReference>
<dbReference type="Pfam" id="PF24147">
    <property type="entry name" value="C2_SHIP1-2_2nd"/>
    <property type="match status" value="1"/>
</dbReference>
<dbReference type="AlphaFoldDB" id="A0A8C7GHS5"/>
<keyword evidence="12 16" id="KW-0727">SH2 domain</keyword>
<name>A0A8C7GHS5_ONCKI</name>
<reference evidence="20" key="1">
    <citation type="submission" date="2025-08" db="UniProtKB">
        <authorList>
            <consortium name="Ensembl"/>
        </authorList>
    </citation>
    <scope>IDENTIFICATION</scope>
</reference>
<feature type="domain" description="SAM" evidence="19">
    <location>
        <begin position="1117"/>
        <end position="1181"/>
    </location>
</feature>
<evidence type="ECO:0000256" key="9">
    <source>
        <dbReference type="ARBA" id="ARBA00022553"/>
    </source>
</evidence>
<dbReference type="GO" id="GO:0030175">
    <property type="term" value="C:filopodium"/>
    <property type="evidence" value="ECO:0007669"/>
    <property type="project" value="UniProtKB-SubCell"/>
</dbReference>
<dbReference type="GO" id="GO:0034485">
    <property type="term" value="F:phosphatidylinositol-3,4,5-trisphosphate 5-phosphatase activity"/>
    <property type="evidence" value="ECO:0007669"/>
    <property type="project" value="UniProtKB-EC"/>
</dbReference>
<comment type="subcellular location">
    <subcellularLocation>
        <location evidence="4">Cell projection</location>
        <location evidence="4">Filopodium</location>
    </subcellularLocation>
    <subcellularLocation>
        <location evidence="5">Cell projection</location>
        <location evidence="5">Lamellipodium</location>
    </subcellularLocation>
    <subcellularLocation>
        <location evidence="2">Cytoplasm</location>
        <location evidence="2">Cytoskeleton</location>
    </subcellularLocation>
    <subcellularLocation>
        <location evidence="1">Membrane</location>
        <topology evidence="1">Peripheral membrane protein</topology>
    </subcellularLocation>
    <subcellularLocation>
        <location evidence="3">Nucleus speckle</location>
    </subcellularLocation>
</comment>
<dbReference type="GO" id="GO:0030027">
    <property type="term" value="C:lamellipodium"/>
    <property type="evidence" value="ECO:0007669"/>
    <property type="project" value="UniProtKB-SubCell"/>
</dbReference>
<evidence type="ECO:0000259" key="19">
    <source>
        <dbReference type="PROSITE" id="PS50105"/>
    </source>
</evidence>
<dbReference type="PANTHER" id="PTHR46051:SF8">
    <property type="entry name" value="PHOSPHATIDYLINOSITOL 3,4,5-TRISPHOSPHATE 5-PHOSPHATASE 2B"/>
    <property type="match status" value="1"/>
</dbReference>
<keyword evidence="14" id="KW-0206">Cytoskeleton</keyword>
<keyword evidence="9" id="KW-0597">Phosphoprotein</keyword>
<proteinExistence type="inferred from homology"/>
<evidence type="ECO:0000256" key="11">
    <source>
        <dbReference type="ARBA" id="ARBA00022859"/>
    </source>
</evidence>
<evidence type="ECO:0000256" key="10">
    <source>
        <dbReference type="ARBA" id="ARBA00022801"/>
    </source>
</evidence>
<sequence length="1182" mass="132844">MAMAAWYHRDISRVHAEDLLARAGRDGSFLVRDSESVPGAYALCLLFQRHVHTYRILPDVDGLLAVQTSQGVQVNCFRTLGDLVLGYQHPHKGLVTPLLYPVGRDMEPGDESSGDDEKPGLVWSPSPFPVSVSIAPPAGLPVTPSPHLLFLHRLQELNTSSMAGEVVGLLSEYLRSELPLDVEGLRRGATGLRHLHQTLEHEMDSLIHSEIDLIMSSLETLAKVFDHPICPLTSTKPQVHPFCDISCLTCPVCPVLSVLSVLKALQDAVTNHNLAVQPAPPPEHALAPAPAPGPAPIKMVRYGRQTVSLDVDTGVLLFDRKAGSFGVETVSHEQILQLVKFQSSPAKLRMVVDSHHNNPLELMFESARKREAFCQLLQLMKTRHSRLSEPDLISVFVGSWNMGGSPPPRSLQSWVTCCGLGRTPDESTALLPHDIYALGTQENSQGEKEWTEHVKATLHSYTHIEYKQVAVQSLWNMRLAVFVKPEHESRISHVNTASVKTGLGNTLGMMPGLLGNEMFRYAQRNQNFADIVRLLSLGDRQLSAFDVSLRFTHLFWCGDLNYRLDLDVQDILKHVSNREFDELMCADQLTQERHKRKAFLHFKEEKIVFPPTYRYERGSRDSYLWQKYKTSGVRVNVPSWCDRILWKSYSETHITCNSYGCTDDIFTSDHSPVFATFHIGVTSNLSMERAWIELEGIEAIVKTAGKAKFFIEFHSSCLDEIRRSIENDSQSCDVPCFLKLGWSSKQLPKLLPIVSDMEFLQDQHLLLCVKSCDGFESYGECCVALRSLIGAAEQFELFLTHRGEEMGSIRGRVRVHVPKNRRGTREKIYEWFCFEKDEKGLVRGRLSPQSSPPPPKPAPSSYTNPAYFIFEGVSVLRRVEEAPPPRRDPQVVWAGDSVLQLPKLSGGRGYDRKSARRSDFTEIEIPGILPHYSSSNDHHPPQANSSYQLFPAKKTLPIPPAPNPTTTSHYHEQPIQPQPSKNNVVQDAILPAKYLRNMYTDHSAVIRETPRREQPRVHQQERASPERSSKPTSLYPYVSTHVPHVQASAPWVAEQPVEPLGDHSLTALQIAKSLSEVDFFPVDIRAPSTLVQRPAQRNDLAMSTERGYCWEKEVLRGAPETVRELLSTLGLQNYTLGLSLNGWDDLDYFSGITEEDLCAAGVSNPSHRRRILENLPRIWDSL</sequence>
<dbReference type="Proteomes" id="UP000694557">
    <property type="component" value="Unassembled WGS sequence"/>
</dbReference>
<dbReference type="PRINTS" id="PR00401">
    <property type="entry name" value="SH2DOMAIN"/>
</dbReference>
<reference evidence="20" key="2">
    <citation type="submission" date="2025-09" db="UniProtKB">
        <authorList>
            <consortium name="Ensembl"/>
        </authorList>
    </citation>
    <scope>IDENTIFICATION</scope>
</reference>
<accession>A0A8C7GHS5</accession>
<evidence type="ECO:0000256" key="14">
    <source>
        <dbReference type="ARBA" id="ARBA00023212"/>
    </source>
</evidence>
<keyword evidence="21" id="KW-1185">Reference proteome</keyword>
<dbReference type="InterPro" id="IPR057509">
    <property type="entry name" value="C2_SHIP1-2_2nd"/>
</dbReference>
<feature type="region of interest" description="Disordered" evidence="17">
    <location>
        <begin position="960"/>
        <end position="982"/>
    </location>
</feature>
<protein>
    <recommendedName>
        <fullName evidence="7">phosphatidylinositol-3,4,5-trisphosphate 5-phosphatase</fullName>
        <ecNumber evidence="7">3.1.3.86</ecNumber>
    </recommendedName>
</protein>
<evidence type="ECO:0000313" key="21">
    <source>
        <dbReference type="Proteomes" id="UP000694557"/>
    </source>
</evidence>
<evidence type="ECO:0000256" key="15">
    <source>
        <dbReference type="ARBA" id="ARBA00023273"/>
    </source>
</evidence>
<dbReference type="InterPro" id="IPR000980">
    <property type="entry name" value="SH2"/>
</dbReference>
<dbReference type="GO" id="GO:0043569">
    <property type="term" value="P:negative regulation of insulin-like growth factor receptor signaling pathway"/>
    <property type="evidence" value="ECO:0007669"/>
    <property type="project" value="TreeGrafter"/>
</dbReference>
<dbReference type="CDD" id="cd10343">
    <property type="entry name" value="SH2_SHIP"/>
    <property type="match status" value="1"/>
</dbReference>
<dbReference type="GO" id="GO:0046856">
    <property type="term" value="P:phosphatidylinositol dephosphorylation"/>
    <property type="evidence" value="ECO:0007669"/>
    <property type="project" value="InterPro"/>
</dbReference>
<dbReference type="SMART" id="SM00128">
    <property type="entry name" value="IPPc"/>
    <property type="match status" value="1"/>
</dbReference>
<evidence type="ECO:0000256" key="4">
    <source>
        <dbReference type="ARBA" id="ARBA00004486"/>
    </source>
</evidence>
<evidence type="ECO:0000256" key="8">
    <source>
        <dbReference type="ARBA" id="ARBA00022490"/>
    </source>
</evidence>
<feature type="region of interest" description="Disordered" evidence="17">
    <location>
        <begin position="1006"/>
        <end position="1032"/>
    </location>
</feature>
<comment type="similarity">
    <text evidence="6">Belongs to the inositol 1,4,5-trisphosphate 5-phosphatase family.</text>
</comment>
<dbReference type="Gene3D" id="3.30.505.10">
    <property type="entry name" value="SH2 domain"/>
    <property type="match status" value="1"/>
</dbReference>
<dbReference type="Pfam" id="PF24150">
    <property type="entry name" value="C2_SHIP1-2_first"/>
    <property type="match status" value="1"/>
</dbReference>
<dbReference type="Pfam" id="PF00536">
    <property type="entry name" value="SAM_1"/>
    <property type="match status" value="1"/>
</dbReference>
<evidence type="ECO:0000256" key="7">
    <source>
        <dbReference type="ARBA" id="ARBA00012981"/>
    </source>
</evidence>
<dbReference type="Pfam" id="PF00017">
    <property type="entry name" value="SH2"/>
    <property type="match status" value="1"/>
</dbReference>
<dbReference type="InterPro" id="IPR013761">
    <property type="entry name" value="SAM/pointed_sf"/>
</dbReference>
<evidence type="ECO:0000256" key="1">
    <source>
        <dbReference type="ARBA" id="ARBA00004170"/>
    </source>
</evidence>
<dbReference type="PROSITE" id="PS50105">
    <property type="entry name" value="SAM_DOMAIN"/>
    <property type="match status" value="1"/>
</dbReference>
<evidence type="ECO:0000259" key="18">
    <source>
        <dbReference type="PROSITE" id="PS50001"/>
    </source>
</evidence>
<evidence type="ECO:0000256" key="13">
    <source>
        <dbReference type="ARBA" id="ARBA00023136"/>
    </source>
</evidence>
<dbReference type="InterPro" id="IPR036860">
    <property type="entry name" value="SH2_dom_sf"/>
</dbReference>
<evidence type="ECO:0000256" key="3">
    <source>
        <dbReference type="ARBA" id="ARBA00004324"/>
    </source>
</evidence>
<dbReference type="GO" id="GO:0002376">
    <property type="term" value="P:immune system process"/>
    <property type="evidence" value="ECO:0007669"/>
    <property type="project" value="UniProtKB-KW"/>
</dbReference>
<dbReference type="SMART" id="SM00252">
    <property type="entry name" value="SH2"/>
    <property type="match status" value="1"/>
</dbReference>
<dbReference type="PANTHER" id="PTHR46051">
    <property type="entry name" value="SH2 DOMAIN-CONTAINING PROTEIN"/>
    <property type="match status" value="1"/>
</dbReference>
<gene>
    <name evidence="20" type="primary">LOC109905144</name>
</gene>
<feature type="region of interest" description="Disordered" evidence="17">
    <location>
        <begin position="843"/>
        <end position="862"/>
    </location>
</feature>
<evidence type="ECO:0000256" key="17">
    <source>
        <dbReference type="SAM" id="MobiDB-lite"/>
    </source>
</evidence>
<dbReference type="PROSITE" id="PS50001">
    <property type="entry name" value="SH2"/>
    <property type="match status" value="1"/>
</dbReference>
<keyword evidence="15" id="KW-0966">Cell projection</keyword>
<evidence type="ECO:0000313" key="20">
    <source>
        <dbReference type="Ensembl" id="ENSOKIP00005041792.1"/>
    </source>
</evidence>
<evidence type="ECO:0000256" key="5">
    <source>
        <dbReference type="ARBA" id="ARBA00004510"/>
    </source>
</evidence>
<dbReference type="InterPro" id="IPR057510">
    <property type="entry name" value="C2_SHIP1-2_first"/>
</dbReference>
<keyword evidence="8" id="KW-0963">Cytoplasm</keyword>
<dbReference type="GO" id="GO:0050776">
    <property type="term" value="P:regulation of immune response"/>
    <property type="evidence" value="ECO:0007669"/>
    <property type="project" value="TreeGrafter"/>
</dbReference>
<evidence type="ECO:0000256" key="12">
    <source>
        <dbReference type="ARBA" id="ARBA00022999"/>
    </source>
</evidence>
<dbReference type="Pfam" id="PF22669">
    <property type="entry name" value="Exo_endo_phos2"/>
    <property type="match status" value="2"/>
</dbReference>
<evidence type="ECO:0000256" key="16">
    <source>
        <dbReference type="PROSITE-ProRule" id="PRU00191"/>
    </source>
</evidence>
<dbReference type="SUPFAM" id="SSF55550">
    <property type="entry name" value="SH2 domain"/>
    <property type="match status" value="1"/>
</dbReference>
<dbReference type="SMART" id="SM00454">
    <property type="entry name" value="SAM"/>
    <property type="match status" value="1"/>
</dbReference>
<evidence type="ECO:0000256" key="6">
    <source>
        <dbReference type="ARBA" id="ARBA00008734"/>
    </source>
</evidence>
<evidence type="ECO:0000256" key="2">
    <source>
        <dbReference type="ARBA" id="ARBA00004245"/>
    </source>
</evidence>
<keyword evidence="11" id="KW-0391">Immunity</keyword>
<organism evidence="20 21">
    <name type="scientific">Oncorhynchus kisutch</name>
    <name type="common">Coho salmon</name>
    <name type="synonym">Salmo kisutch</name>
    <dbReference type="NCBI Taxonomy" id="8019"/>
    <lineage>
        <taxon>Eukaryota</taxon>
        <taxon>Metazoa</taxon>
        <taxon>Chordata</taxon>
        <taxon>Craniata</taxon>
        <taxon>Vertebrata</taxon>
        <taxon>Euteleostomi</taxon>
        <taxon>Actinopterygii</taxon>
        <taxon>Neopterygii</taxon>
        <taxon>Teleostei</taxon>
        <taxon>Protacanthopterygii</taxon>
        <taxon>Salmoniformes</taxon>
        <taxon>Salmonidae</taxon>
        <taxon>Salmoninae</taxon>
        <taxon>Oncorhynchus</taxon>
    </lineage>
</organism>
<dbReference type="SUPFAM" id="SSF47769">
    <property type="entry name" value="SAM/Pointed domain"/>
    <property type="match status" value="1"/>
</dbReference>
<dbReference type="InterPro" id="IPR000300">
    <property type="entry name" value="IPPc"/>
</dbReference>
<dbReference type="GO" id="GO:0016020">
    <property type="term" value="C:membrane"/>
    <property type="evidence" value="ECO:0007669"/>
    <property type="project" value="UniProtKB-SubCell"/>
</dbReference>
<dbReference type="Gene3D" id="3.60.10.10">
    <property type="entry name" value="Endonuclease/exonuclease/phosphatase"/>
    <property type="match status" value="1"/>
</dbReference>
<keyword evidence="10" id="KW-0378">Hydrolase</keyword>